<accession>A0A081D9Q8</accession>
<protein>
    <submittedName>
        <fullName evidence="1">Uncharacterized protein</fullName>
    </submittedName>
</protein>
<gene>
    <name evidence="1" type="ORF">JCM19296_1246</name>
</gene>
<evidence type="ECO:0000313" key="1">
    <source>
        <dbReference type="EMBL" id="GAK75654.1"/>
    </source>
</evidence>
<proteinExistence type="predicted"/>
<reference evidence="1 2" key="1">
    <citation type="journal article" date="2014" name="Genome Announc.">
        <title>Draft Genome Sequences of Marine Flavobacterium Nonlabens Strains NR17, NR24, NR27, NR32, NR33, and Ara13.</title>
        <authorList>
            <person name="Nakanishi M."/>
            <person name="Meirelles P."/>
            <person name="Suzuki R."/>
            <person name="Takatani N."/>
            <person name="Mino S."/>
            <person name="Suda W."/>
            <person name="Oshima K."/>
            <person name="Hattori M."/>
            <person name="Ohkuma M."/>
            <person name="Hosokawa M."/>
            <person name="Miyashita K."/>
            <person name="Thompson F.L."/>
            <person name="Niwa A."/>
            <person name="Sawabe T."/>
            <person name="Sawabe T."/>
        </authorList>
    </citation>
    <scope>NUCLEOTIDE SEQUENCE [LARGE SCALE GENOMIC DNA]</scope>
    <source>
        <strain evidence="2">JCM19296</strain>
    </source>
</reference>
<dbReference type="EMBL" id="BBLG01000002">
    <property type="protein sequence ID" value="GAK75654.1"/>
    <property type="molecule type" value="Genomic_DNA"/>
</dbReference>
<evidence type="ECO:0000313" key="2">
    <source>
        <dbReference type="Proteomes" id="UP000028980"/>
    </source>
</evidence>
<dbReference type="AlphaFoldDB" id="A0A081D9Q8"/>
<sequence length="93" mass="11161">MTKIQFTLYKNLYDLKNNGPSFYHQFDVETLPEVDGFFNYNKSIFELMDEEAKDTFENFYGLELGRYYIYSSKDYTEKNSPISYIYFAVFDGK</sequence>
<name>A0A081D9Q8_NONUL</name>
<organism evidence="1 2">
    <name type="scientific">Nonlabens ulvanivorans</name>
    <name type="common">Persicivirga ulvanivorans</name>
    <dbReference type="NCBI Taxonomy" id="906888"/>
    <lineage>
        <taxon>Bacteria</taxon>
        <taxon>Pseudomonadati</taxon>
        <taxon>Bacteroidota</taxon>
        <taxon>Flavobacteriia</taxon>
        <taxon>Flavobacteriales</taxon>
        <taxon>Flavobacteriaceae</taxon>
        <taxon>Nonlabens</taxon>
    </lineage>
</organism>
<comment type="caution">
    <text evidence="1">The sequence shown here is derived from an EMBL/GenBank/DDBJ whole genome shotgun (WGS) entry which is preliminary data.</text>
</comment>
<dbReference type="Proteomes" id="UP000028980">
    <property type="component" value="Unassembled WGS sequence"/>
</dbReference>